<dbReference type="PROSITE" id="PS50862">
    <property type="entry name" value="AA_TRNA_LIGASE_II"/>
    <property type="match status" value="1"/>
</dbReference>
<dbReference type="GO" id="GO:0005524">
    <property type="term" value="F:ATP binding"/>
    <property type="evidence" value="ECO:0007669"/>
    <property type="project" value="UniProtKB-UniRule"/>
</dbReference>
<dbReference type="STRING" id="526218.Sterm_0680"/>
<gene>
    <name evidence="10" type="primary">proS</name>
    <name evidence="12" type="ordered locus">Sterm_0680</name>
</gene>
<evidence type="ECO:0000256" key="9">
    <source>
        <dbReference type="ARBA" id="ARBA00047671"/>
    </source>
</evidence>
<comment type="subcellular location">
    <subcellularLocation>
        <location evidence="1 10">Cytoplasm</location>
    </subcellularLocation>
</comment>
<comment type="domain">
    <text evidence="10">Consists of three domains: the N-terminal catalytic domain, the editing domain and the C-terminal anticodon-binding domain.</text>
</comment>
<dbReference type="HOGENOM" id="CLU_016739_0_0_0"/>
<name>D1APX4_SEBTE</name>
<keyword evidence="7 10" id="KW-0648">Protein biosynthesis</keyword>
<dbReference type="EC" id="6.1.1.15" evidence="10"/>
<dbReference type="Pfam" id="PF00587">
    <property type="entry name" value="tRNA-synt_2b"/>
    <property type="match status" value="1"/>
</dbReference>
<evidence type="ECO:0000256" key="8">
    <source>
        <dbReference type="ARBA" id="ARBA00023146"/>
    </source>
</evidence>
<evidence type="ECO:0000256" key="10">
    <source>
        <dbReference type="HAMAP-Rule" id="MF_01569"/>
    </source>
</evidence>
<dbReference type="Pfam" id="PF03129">
    <property type="entry name" value="HGTP_anticodon"/>
    <property type="match status" value="1"/>
</dbReference>
<keyword evidence="5 10" id="KW-0547">Nucleotide-binding</keyword>
<dbReference type="AlphaFoldDB" id="D1APX4"/>
<accession>D1APX4</accession>
<feature type="domain" description="Aminoacyl-transfer RNA synthetases class-II family profile" evidence="11">
    <location>
        <begin position="33"/>
        <end position="469"/>
    </location>
</feature>
<dbReference type="CDD" id="cd00779">
    <property type="entry name" value="ProRS_core_prok"/>
    <property type="match status" value="1"/>
</dbReference>
<evidence type="ECO:0000256" key="7">
    <source>
        <dbReference type="ARBA" id="ARBA00022917"/>
    </source>
</evidence>
<dbReference type="InterPro" id="IPR006195">
    <property type="entry name" value="aa-tRNA-synth_II"/>
</dbReference>
<dbReference type="PANTHER" id="PTHR42753:SF2">
    <property type="entry name" value="PROLINE--TRNA LIGASE"/>
    <property type="match status" value="1"/>
</dbReference>
<dbReference type="GO" id="GO:0004827">
    <property type="term" value="F:proline-tRNA ligase activity"/>
    <property type="evidence" value="ECO:0007669"/>
    <property type="project" value="UniProtKB-UniRule"/>
</dbReference>
<dbReference type="InterPro" id="IPR007214">
    <property type="entry name" value="YbaK/aa-tRNA-synth-assoc-dom"/>
</dbReference>
<evidence type="ECO:0000313" key="12">
    <source>
        <dbReference type="EMBL" id="ACZ07552.1"/>
    </source>
</evidence>
<dbReference type="GO" id="GO:0005829">
    <property type="term" value="C:cytosol"/>
    <property type="evidence" value="ECO:0007669"/>
    <property type="project" value="TreeGrafter"/>
</dbReference>
<dbReference type="SUPFAM" id="SSF55681">
    <property type="entry name" value="Class II aaRS and biotin synthetases"/>
    <property type="match status" value="1"/>
</dbReference>
<organism evidence="12 13">
    <name type="scientific">Sebaldella termitidis (strain ATCC 33386 / NCTC 11300)</name>
    <dbReference type="NCBI Taxonomy" id="526218"/>
    <lineage>
        <taxon>Bacteria</taxon>
        <taxon>Fusobacteriati</taxon>
        <taxon>Fusobacteriota</taxon>
        <taxon>Fusobacteriia</taxon>
        <taxon>Fusobacteriales</taxon>
        <taxon>Leptotrichiaceae</taxon>
        <taxon>Sebaldella</taxon>
    </lineage>
</organism>
<dbReference type="KEGG" id="str:Sterm_0680"/>
<comment type="function">
    <text evidence="10">Catalyzes the attachment of proline to tRNA(Pro) in a two-step reaction: proline is first activated by ATP to form Pro-AMP and then transferred to the acceptor end of tRNA(Pro). As ProRS can inadvertently accommodate and process non-cognate amino acids such as alanine and cysteine, to avoid such errors it has two additional distinct editing activities against alanine. One activity is designated as 'pretransfer' editing and involves the tRNA(Pro)-independent hydrolysis of activated Ala-AMP. The other activity is designated 'posttransfer' editing and involves deacylation of mischarged Ala-tRNA(Pro). The misacylated Cys-tRNA(Pro) is not edited by ProRS.</text>
</comment>
<evidence type="ECO:0000256" key="6">
    <source>
        <dbReference type="ARBA" id="ARBA00022840"/>
    </source>
</evidence>
<dbReference type="InterPro" id="IPR050062">
    <property type="entry name" value="Pro-tRNA_synthetase"/>
</dbReference>
<evidence type="ECO:0000256" key="5">
    <source>
        <dbReference type="ARBA" id="ARBA00022741"/>
    </source>
</evidence>
<evidence type="ECO:0000256" key="3">
    <source>
        <dbReference type="ARBA" id="ARBA00022490"/>
    </source>
</evidence>
<dbReference type="FunFam" id="3.30.930.10:FF:000062">
    <property type="entry name" value="Proline--tRNA ligase"/>
    <property type="match status" value="1"/>
</dbReference>
<dbReference type="Gene3D" id="3.40.50.800">
    <property type="entry name" value="Anticodon-binding domain"/>
    <property type="match status" value="1"/>
</dbReference>
<dbReference type="InterPro" id="IPR004154">
    <property type="entry name" value="Anticodon-bd"/>
</dbReference>
<evidence type="ECO:0000313" key="13">
    <source>
        <dbReference type="Proteomes" id="UP000000845"/>
    </source>
</evidence>
<dbReference type="Pfam" id="PF04073">
    <property type="entry name" value="tRNA_edit"/>
    <property type="match status" value="1"/>
</dbReference>
<comment type="similarity">
    <text evidence="10">Belongs to the class-II aminoacyl-tRNA synthetase family. ProS type 1 subfamily.</text>
</comment>
<protein>
    <recommendedName>
        <fullName evidence="10">Proline--tRNA ligase</fullName>
        <ecNumber evidence="10">6.1.1.15</ecNumber>
    </recommendedName>
    <alternativeName>
        <fullName evidence="10">Prolyl-tRNA synthetase</fullName>
        <shortName evidence="10">ProRS</shortName>
    </alternativeName>
</protein>
<keyword evidence="13" id="KW-1185">Reference proteome</keyword>
<dbReference type="InterPro" id="IPR023717">
    <property type="entry name" value="Pro-tRNA-Synthase_IIa_type1"/>
</dbReference>
<reference evidence="12 13" key="2">
    <citation type="journal article" date="2010" name="Stand. Genomic Sci.">
        <title>Complete genome sequence of Sebaldella termitidis type strain (NCTC 11300).</title>
        <authorList>
            <person name="Harmon-Smith M."/>
            <person name="Celia L."/>
            <person name="Chertkov O."/>
            <person name="Lapidus A."/>
            <person name="Copeland A."/>
            <person name="Glavina Del Rio T."/>
            <person name="Nolan M."/>
            <person name="Lucas S."/>
            <person name="Tice H."/>
            <person name="Cheng J.F."/>
            <person name="Han C."/>
            <person name="Detter J.C."/>
            <person name="Bruce D."/>
            <person name="Goodwin L."/>
            <person name="Pitluck S."/>
            <person name="Pati A."/>
            <person name="Liolios K."/>
            <person name="Ivanova N."/>
            <person name="Mavromatis K."/>
            <person name="Mikhailova N."/>
            <person name="Chen A."/>
            <person name="Palaniappan K."/>
            <person name="Land M."/>
            <person name="Hauser L."/>
            <person name="Chang Y.J."/>
            <person name="Jeffries C.D."/>
            <person name="Brettin T."/>
            <person name="Goker M."/>
            <person name="Beck B."/>
            <person name="Bristow J."/>
            <person name="Eisen J.A."/>
            <person name="Markowitz V."/>
            <person name="Hugenholtz P."/>
            <person name="Kyrpides N.C."/>
            <person name="Klenk H.P."/>
            <person name="Chen F."/>
        </authorList>
    </citation>
    <scope>NUCLEOTIDE SEQUENCE [LARGE SCALE GENOMIC DNA]</scope>
    <source>
        <strain evidence="13">ATCC 33386 / NCTC 11300</strain>
    </source>
</reference>
<comment type="catalytic activity">
    <reaction evidence="9 10">
        <text>tRNA(Pro) + L-proline + ATP = L-prolyl-tRNA(Pro) + AMP + diphosphate</text>
        <dbReference type="Rhea" id="RHEA:14305"/>
        <dbReference type="Rhea" id="RHEA-COMP:9700"/>
        <dbReference type="Rhea" id="RHEA-COMP:9702"/>
        <dbReference type="ChEBI" id="CHEBI:30616"/>
        <dbReference type="ChEBI" id="CHEBI:33019"/>
        <dbReference type="ChEBI" id="CHEBI:60039"/>
        <dbReference type="ChEBI" id="CHEBI:78442"/>
        <dbReference type="ChEBI" id="CHEBI:78532"/>
        <dbReference type="ChEBI" id="CHEBI:456215"/>
        <dbReference type="EC" id="6.1.1.15"/>
    </reaction>
</comment>
<dbReference type="GO" id="GO:0006433">
    <property type="term" value="P:prolyl-tRNA aminoacylation"/>
    <property type="evidence" value="ECO:0007669"/>
    <property type="project" value="UniProtKB-UniRule"/>
</dbReference>
<dbReference type="HAMAP" id="MF_01569">
    <property type="entry name" value="Pro_tRNA_synth_type1"/>
    <property type="match status" value="1"/>
</dbReference>
<dbReference type="Gene3D" id="3.30.930.10">
    <property type="entry name" value="Bira Bifunctional Protein, Domain 2"/>
    <property type="match status" value="2"/>
</dbReference>
<dbReference type="InterPro" id="IPR002316">
    <property type="entry name" value="Pro-tRNA-ligase_IIa"/>
</dbReference>
<dbReference type="PRINTS" id="PR01046">
    <property type="entry name" value="TRNASYNTHPRO"/>
</dbReference>
<dbReference type="InterPro" id="IPR044140">
    <property type="entry name" value="ProRS_anticodon_short"/>
</dbReference>
<dbReference type="InterPro" id="IPR045864">
    <property type="entry name" value="aa-tRNA-synth_II/BPL/LPL"/>
</dbReference>
<dbReference type="InterPro" id="IPR002314">
    <property type="entry name" value="aa-tRNA-synt_IIb"/>
</dbReference>
<dbReference type="FunFam" id="3.40.50.800:FF:000011">
    <property type="entry name" value="Proline--tRNA ligase"/>
    <property type="match status" value="1"/>
</dbReference>
<dbReference type="SUPFAM" id="SSF52954">
    <property type="entry name" value="Class II aaRS ABD-related"/>
    <property type="match status" value="1"/>
</dbReference>
<dbReference type="NCBIfam" id="TIGR00409">
    <property type="entry name" value="proS_fam_II"/>
    <property type="match status" value="1"/>
</dbReference>
<keyword evidence="8 10" id="KW-0030">Aminoacyl-tRNA synthetase</keyword>
<dbReference type="RefSeq" id="WP_012860148.1">
    <property type="nucleotide sequence ID" value="NC_013517.1"/>
</dbReference>
<dbReference type="CDD" id="cd00861">
    <property type="entry name" value="ProRS_anticodon_short"/>
    <property type="match status" value="1"/>
</dbReference>
<dbReference type="Proteomes" id="UP000000845">
    <property type="component" value="Chromosome"/>
</dbReference>
<keyword evidence="3 10" id="KW-0963">Cytoplasm</keyword>
<comment type="subunit">
    <text evidence="2 10">Homodimer.</text>
</comment>
<evidence type="ECO:0000256" key="2">
    <source>
        <dbReference type="ARBA" id="ARBA00011738"/>
    </source>
</evidence>
<dbReference type="EMBL" id="CP001739">
    <property type="protein sequence ID" value="ACZ07552.1"/>
    <property type="molecule type" value="Genomic_DNA"/>
</dbReference>
<dbReference type="InterPro" id="IPR004500">
    <property type="entry name" value="Pro-tRNA-synth_IIa_bac-type"/>
</dbReference>
<dbReference type="FunFam" id="3.30.930.10:FF:000043">
    <property type="entry name" value="Proline--tRNA ligase"/>
    <property type="match status" value="1"/>
</dbReference>
<reference evidence="13" key="1">
    <citation type="submission" date="2009-09" db="EMBL/GenBank/DDBJ databases">
        <title>The complete chromosome of Sebaldella termitidis ATCC 33386.</title>
        <authorList>
            <consortium name="US DOE Joint Genome Institute (JGI-PGF)"/>
            <person name="Lucas S."/>
            <person name="Copeland A."/>
            <person name="Lapidus A."/>
            <person name="Glavina del Rio T."/>
            <person name="Dalin E."/>
            <person name="Tice H."/>
            <person name="Bruce D."/>
            <person name="Goodwin L."/>
            <person name="Pitluck S."/>
            <person name="Kyrpides N."/>
            <person name="Mavromatis K."/>
            <person name="Ivanova N."/>
            <person name="Mikhailova N."/>
            <person name="Sims D."/>
            <person name="Meincke L."/>
            <person name="Brettin T."/>
            <person name="Detter J.C."/>
            <person name="Han C."/>
            <person name="Larimer F."/>
            <person name="Land M."/>
            <person name="Hauser L."/>
            <person name="Markowitz V."/>
            <person name="Cheng J.F."/>
            <person name="Hugenholtz P."/>
            <person name="Woyke T."/>
            <person name="Wu D."/>
            <person name="Eisen J.A."/>
        </authorList>
    </citation>
    <scope>NUCLEOTIDE SEQUENCE [LARGE SCALE GENOMIC DNA]</scope>
    <source>
        <strain evidence="13">ATCC 33386 / NCTC 11300</strain>
    </source>
</reference>
<evidence type="ECO:0000256" key="4">
    <source>
        <dbReference type="ARBA" id="ARBA00022598"/>
    </source>
</evidence>
<dbReference type="GO" id="GO:0002161">
    <property type="term" value="F:aminoacyl-tRNA deacylase activity"/>
    <property type="evidence" value="ECO:0007669"/>
    <property type="project" value="InterPro"/>
</dbReference>
<evidence type="ECO:0000256" key="1">
    <source>
        <dbReference type="ARBA" id="ARBA00004496"/>
    </source>
</evidence>
<sequence>MRLSKAFVKTYKEAPKEAEVISHKLMLRASMIKRLASGVYSYLPLGNRVLKKVENIVREEMDKSGAQEVFMPVLQPADLWKESGRWIAYGPELMRMKDRHEREFALGPTHEEVVTDIVRNEINSYKDLPMNLYQIQTKFRDEIRPRFGLMRGREFIMKDAYSFHTTHESLDEEYLNMKTTYENIFTRCGLDFRAVEADSGSIGGDVTHEFMVLAESGEDDVLYCDSCDYAANKEKATSKADFKESDEEAKSIELVETPNTWTIEDVAAFFNIPTSKTVKAIVLKEAFGENDKYYMALIRGDYEVNTIKVKNLVNAAVELEMINDSDMEKLNLVKGFIGPVGLNNENIKIVMDESVKFMKNFTLGPNKKDHHYINSNISDFKYDMTGDIREAKEGEKCPRCGGTLKIARGIEVGHIFELGTKYSEAMKANVLDENGKQATLKMGCYGIGVSRIMSAAIEQNYDENGIIWPVNIAPYEVDVIIPNIKDKDQVRVAEDVYQLLKDHNIDVILDDRDERAGFKFKDADLIGFPMKIITGKSIAEGKVEVKDRKTGNTEIVEIGTLLDYVKNHLGK</sequence>
<dbReference type="CDD" id="cd04334">
    <property type="entry name" value="ProRS-INS"/>
    <property type="match status" value="1"/>
</dbReference>
<proteinExistence type="inferred from homology"/>
<dbReference type="SUPFAM" id="SSF55826">
    <property type="entry name" value="YbaK/ProRS associated domain"/>
    <property type="match status" value="1"/>
</dbReference>
<dbReference type="InterPro" id="IPR036754">
    <property type="entry name" value="YbaK/aa-tRNA-synt-asso_dom_sf"/>
</dbReference>
<dbReference type="PIRSF" id="PIRSF001535">
    <property type="entry name" value="ProRS_1"/>
    <property type="match status" value="1"/>
</dbReference>
<dbReference type="PANTHER" id="PTHR42753">
    <property type="entry name" value="MITOCHONDRIAL RIBOSOME PROTEIN L39/PROLYL-TRNA LIGASE FAMILY MEMBER"/>
    <property type="match status" value="1"/>
</dbReference>
<keyword evidence="6 10" id="KW-0067">ATP-binding</keyword>
<dbReference type="NCBIfam" id="NF006625">
    <property type="entry name" value="PRK09194.1"/>
    <property type="match status" value="1"/>
</dbReference>
<dbReference type="eggNOG" id="COG0442">
    <property type="taxonomic scope" value="Bacteria"/>
</dbReference>
<dbReference type="InterPro" id="IPR033730">
    <property type="entry name" value="ProRS_core_prok"/>
</dbReference>
<keyword evidence="4 10" id="KW-0436">Ligase</keyword>
<dbReference type="InterPro" id="IPR036621">
    <property type="entry name" value="Anticodon-bd_dom_sf"/>
</dbReference>
<evidence type="ECO:0000259" key="11">
    <source>
        <dbReference type="PROSITE" id="PS50862"/>
    </source>
</evidence>